<sequence>MDFDLSMDIGGKEGHLRCGNLGMLGNDFGSGIGQGLNGGNLGKGGSLCDIGLGRGGDLKLVDGGVSSFGGDVEAGGNDGGSTVTGDVFGGFGGVNTEMLGGAGDNDGGPNVSAGDGNVGTDAVGVEVKFGGKGGNLGRGNGGTFLELYLYMIDEHERACIYARSRMIHDVERHILQNLHEKKLFPYPKLYPKGGITVLALNGPAAMFVLKGVPLMLVLKGGTAMFEKNPVFLVSKGRFPLLLGRVAKRENLFPRREHNDADFSTTKSTEFTRLLEKARPTLGEGYH</sequence>
<organism evidence="1">
    <name type="scientific">Salix viminalis</name>
    <name type="common">Common osier</name>
    <name type="synonym">Basket willow</name>
    <dbReference type="NCBI Taxonomy" id="40686"/>
    <lineage>
        <taxon>Eukaryota</taxon>
        <taxon>Viridiplantae</taxon>
        <taxon>Streptophyta</taxon>
        <taxon>Embryophyta</taxon>
        <taxon>Tracheophyta</taxon>
        <taxon>Spermatophyta</taxon>
        <taxon>Magnoliopsida</taxon>
        <taxon>eudicotyledons</taxon>
        <taxon>Gunneridae</taxon>
        <taxon>Pentapetalae</taxon>
        <taxon>rosids</taxon>
        <taxon>fabids</taxon>
        <taxon>Malpighiales</taxon>
        <taxon>Salicaceae</taxon>
        <taxon>Saliceae</taxon>
        <taxon>Salix</taxon>
    </lineage>
</organism>
<proteinExistence type="predicted"/>
<dbReference type="AlphaFoldDB" id="A0A6N2MET9"/>
<evidence type="ECO:0000313" key="1">
    <source>
        <dbReference type="EMBL" id="VFU52695.1"/>
    </source>
</evidence>
<dbReference type="EMBL" id="CAADRP010001807">
    <property type="protein sequence ID" value="VFU52695.1"/>
    <property type="molecule type" value="Genomic_DNA"/>
</dbReference>
<protein>
    <submittedName>
        <fullName evidence="1">Uncharacterized protein</fullName>
    </submittedName>
</protein>
<accession>A0A6N2MET9</accession>
<name>A0A6N2MET9_SALVM</name>
<reference evidence="1" key="1">
    <citation type="submission" date="2019-03" db="EMBL/GenBank/DDBJ databases">
        <authorList>
            <person name="Mank J."/>
            <person name="Almeida P."/>
        </authorList>
    </citation>
    <scope>NUCLEOTIDE SEQUENCE</scope>
    <source>
        <strain evidence="1">78183</strain>
    </source>
</reference>
<gene>
    <name evidence="1" type="ORF">SVIM_LOCUS363528</name>
</gene>